<gene>
    <name evidence="1" type="ORF">BJ138DRAFT_221694</name>
</gene>
<evidence type="ECO:0000313" key="1">
    <source>
        <dbReference type="EMBL" id="KAH7915041.1"/>
    </source>
</evidence>
<name>A0ACB8ANX7_9AGAM</name>
<proteinExistence type="predicted"/>
<dbReference type="Proteomes" id="UP000790377">
    <property type="component" value="Unassembled WGS sequence"/>
</dbReference>
<reference evidence="1" key="1">
    <citation type="journal article" date="2021" name="New Phytol.">
        <title>Evolutionary innovations through gain and loss of genes in the ectomycorrhizal Boletales.</title>
        <authorList>
            <person name="Wu G."/>
            <person name="Miyauchi S."/>
            <person name="Morin E."/>
            <person name="Kuo A."/>
            <person name="Drula E."/>
            <person name="Varga T."/>
            <person name="Kohler A."/>
            <person name="Feng B."/>
            <person name="Cao Y."/>
            <person name="Lipzen A."/>
            <person name="Daum C."/>
            <person name="Hundley H."/>
            <person name="Pangilinan J."/>
            <person name="Johnson J."/>
            <person name="Barry K."/>
            <person name="LaButti K."/>
            <person name="Ng V."/>
            <person name="Ahrendt S."/>
            <person name="Min B."/>
            <person name="Choi I.G."/>
            <person name="Park H."/>
            <person name="Plett J.M."/>
            <person name="Magnuson J."/>
            <person name="Spatafora J.W."/>
            <person name="Nagy L.G."/>
            <person name="Henrissat B."/>
            <person name="Grigoriev I.V."/>
            <person name="Yang Z.L."/>
            <person name="Xu J."/>
            <person name="Martin F.M."/>
        </authorList>
    </citation>
    <scope>NUCLEOTIDE SEQUENCE</scope>
    <source>
        <strain evidence="1">ATCC 28755</strain>
    </source>
</reference>
<organism evidence="1 2">
    <name type="scientific">Hygrophoropsis aurantiaca</name>
    <dbReference type="NCBI Taxonomy" id="72124"/>
    <lineage>
        <taxon>Eukaryota</taxon>
        <taxon>Fungi</taxon>
        <taxon>Dikarya</taxon>
        <taxon>Basidiomycota</taxon>
        <taxon>Agaricomycotina</taxon>
        <taxon>Agaricomycetes</taxon>
        <taxon>Agaricomycetidae</taxon>
        <taxon>Boletales</taxon>
        <taxon>Coniophorineae</taxon>
        <taxon>Hygrophoropsidaceae</taxon>
        <taxon>Hygrophoropsis</taxon>
    </lineage>
</organism>
<protein>
    <submittedName>
        <fullName evidence="1">Permease for cytosine/purines, uracil, thiamine, allantoin-domain-containing protein</fullName>
    </submittedName>
</protein>
<accession>A0ACB8ANX7</accession>
<keyword evidence="2" id="KW-1185">Reference proteome</keyword>
<sequence length="535" mass="57475">MRTPQIAALANNLSSAMNDIEKIDIRHRDRPTSDTGSTKTDPDELSLTHTTKEPEGHKIQAWLQTINGRLDRLGVEMNEIIPIPAGHRLDTQWYKIFFLWFSANLNIIGFSTGTIGPAFFSLSATEAIVIALISDVIGCLPPAFFAVFGSKLGIRSMIQSRFSFGYWGAIAVCCLNVISLQGYVILSAIVGGQTLAGVSSRIDDTLGIVIVSLISSVVAFCGCPAIQRYQCFAWIPVSIAFIAMLVIGYPQLNANRFTSLPFGSVDDIISFASIVVSSTLSWSTITADYGIHHSPATSSTRIFIYAWLGLFIFSFTSHALGIAFAAAAPQISSWNTGFNGGSSAGGLLAAVFASFGGFGKVMTALMALSTSSVCALCMYSFGMSVMAIHPRFSTVPRWVYVLVSEAVLIPVAITGAKSFYTNLDDFLGAIGYWYSCFVAIPIVDHIAFRRNAFTEMSYPITACATSALLPRSSPGMLAFLCGCTALLPFISQAWYTGPLACIGTGDLGVFVGFIVSGAVYIVLRKLELWRGATPM</sequence>
<comment type="caution">
    <text evidence="1">The sequence shown here is derived from an EMBL/GenBank/DDBJ whole genome shotgun (WGS) entry which is preliminary data.</text>
</comment>
<evidence type="ECO:0000313" key="2">
    <source>
        <dbReference type="Proteomes" id="UP000790377"/>
    </source>
</evidence>
<dbReference type="EMBL" id="MU267605">
    <property type="protein sequence ID" value="KAH7915041.1"/>
    <property type="molecule type" value="Genomic_DNA"/>
</dbReference>